<dbReference type="PANTHER" id="PTHR13789">
    <property type="entry name" value="MONOOXYGENASE"/>
    <property type="match status" value="1"/>
</dbReference>
<keyword evidence="2" id="KW-0285">Flavoprotein</keyword>
<evidence type="ECO:0000313" key="8">
    <source>
        <dbReference type="Proteomes" id="UP000198796"/>
    </source>
</evidence>
<organism evidence="7 8">
    <name type="scientific">Poseidonocella pacifica</name>
    <dbReference type="NCBI Taxonomy" id="871651"/>
    <lineage>
        <taxon>Bacteria</taxon>
        <taxon>Pseudomonadati</taxon>
        <taxon>Pseudomonadota</taxon>
        <taxon>Alphaproteobacteria</taxon>
        <taxon>Rhodobacterales</taxon>
        <taxon>Roseobacteraceae</taxon>
        <taxon>Poseidonocella</taxon>
    </lineage>
</organism>
<feature type="domain" description="FAD-binding" evidence="6">
    <location>
        <begin position="7"/>
        <end position="338"/>
    </location>
</feature>
<dbReference type="GO" id="GO:0071949">
    <property type="term" value="F:FAD binding"/>
    <property type="evidence" value="ECO:0007669"/>
    <property type="project" value="InterPro"/>
</dbReference>
<dbReference type="SUPFAM" id="SSF51905">
    <property type="entry name" value="FAD/NAD(P)-binding domain"/>
    <property type="match status" value="1"/>
</dbReference>
<keyword evidence="8" id="KW-1185">Reference proteome</keyword>
<accession>A0A1I0VKI0</accession>
<dbReference type="PRINTS" id="PR00420">
    <property type="entry name" value="RNGMNOXGNASE"/>
</dbReference>
<evidence type="ECO:0000256" key="3">
    <source>
        <dbReference type="ARBA" id="ARBA00022827"/>
    </source>
</evidence>
<dbReference type="EMBL" id="FOJU01000001">
    <property type="protein sequence ID" value="SFA76832.1"/>
    <property type="molecule type" value="Genomic_DNA"/>
</dbReference>
<dbReference type="SUPFAM" id="SSF54373">
    <property type="entry name" value="FAD-linked reductases, C-terminal domain"/>
    <property type="match status" value="1"/>
</dbReference>
<name>A0A1I0VKI0_9RHOB</name>
<dbReference type="InterPro" id="IPR002938">
    <property type="entry name" value="FAD-bd"/>
</dbReference>
<evidence type="ECO:0000256" key="4">
    <source>
        <dbReference type="ARBA" id="ARBA00023002"/>
    </source>
</evidence>
<dbReference type="RefSeq" id="WP_092060643.1">
    <property type="nucleotide sequence ID" value="NZ_FOJU01000001.1"/>
</dbReference>
<evidence type="ECO:0000256" key="2">
    <source>
        <dbReference type="ARBA" id="ARBA00022630"/>
    </source>
</evidence>
<evidence type="ECO:0000256" key="1">
    <source>
        <dbReference type="ARBA" id="ARBA00001974"/>
    </source>
</evidence>
<dbReference type="InterPro" id="IPR036188">
    <property type="entry name" value="FAD/NAD-bd_sf"/>
</dbReference>
<dbReference type="OrthoDB" id="4230779at2"/>
<dbReference type="InterPro" id="IPR050493">
    <property type="entry name" value="FAD-dep_Monooxygenase_BioMet"/>
</dbReference>
<comment type="cofactor">
    <cofactor evidence="1">
        <name>FAD</name>
        <dbReference type="ChEBI" id="CHEBI:57692"/>
    </cofactor>
</comment>
<keyword evidence="5" id="KW-0503">Monooxygenase</keyword>
<dbReference type="Proteomes" id="UP000198796">
    <property type="component" value="Unassembled WGS sequence"/>
</dbReference>
<dbReference type="AlphaFoldDB" id="A0A1I0VKI0"/>
<dbReference type="STRING" id="871651.SAMN05421688_0726"/>
<dbReference type="Pfam" id="PF01494">
    <property type="entry name" value="FAD_binding_3"/>
    <property type="match status" value="1"/>
</dbReference>
<proteinExistence type="predicted"/>
<evidence type="ECO:0000259" key="6">
    <source>
        <dbReference type="Pfam" id="PF01494"/>
    </source>
</evidence>
<evidence type="ECO:0000313" key="7">
    <source>
        <dbReference type="EMBL" id="SFA76832.1"/>
    </source>
</evidence>
<protein>
    <submittedName>
        <fullName evidence="7">Salicylate hydroxylase</fullName>
    </submittedName>
</protein>
<gene>
    <name evidence="7" type="ORF">SAMN05421688_0726</name>
</gene>
<sequence>MSLIGQQITVVGAGIGGLAAARALALRGASVTVLEQAPEIREVGAGLQISPNGARVLFALGLGDALTAAAIRAEAVSLRDYREGREVLRLDLGRLPAPMRYLFLHRADLISVLEAGVRELGVRIETGRRVIRSDSEGLHFETGEVHRAAVIVAADGVHSKLRETVLGPSSPSFTGQVAWRAIVPNRWNVPPIARVHMGPGQHVVSYPLGNRDALNIVAVQERSEWAAEGWDHADDPENLRRAFATFGGEMAEILGSVEDTRLWGLFRHRVAPRWHDGRIVLLGDAAHPTLPFLAQGANLAIEDAWVLAASLAASDTPAAGFAIYEHRRKQRAHRVIKAASSNAWKYHLRFPPLRFAAHTGLRIAGRLAPDRMIHQFDWLYAHDVTR</sequence>
<dbReference type="PANTHER" id="PTHR13789:SF318">
    <property type="entry name" value="GERANYLGERANYL DIPHOSPHATE REDUCTASE"/>
    <property type="match status" value="1"/>
</dbReference>
<reference evidence="7 8" key="1">
    <citation type="submission" date="2016-10" db="EMBL/GenBank/DDBJ databases">
        <authorList>
            <person name="de Groot N.N."/>
        </authorList>
    </citation>
    <scope>NUCLEOTIDE SEQUENCE [LARGE SCALE GENOMIC DNA]</scope>
    <source>
        <strain evidence="7 8">DSM 29316</strain>
    </source>
</reference>
<keyword evidence="3" id="KW-0274">FAD</keyword>
<dbReference type="GO" id="GO:0004497">
    <property type="term" value="F:monooxygenase activity"/>
    <property type="evidence" value="ECO:0007669"/>
    <property type="project" value="UniProtKB-KW"/>
</dbReference>
<keyword evidence="4" id="KW-0560">Oxidoreductase</keyword>
<evidence type="ECO:0000256" key="5">
    <source>
        <dbReference type="ARBA" id="ARBA00023033"/>
    </source>
</evidence>
<dbReference type="Gene3D" id="3.50.50.60">
    <property type="entry name" value="FAD/NAD(P)-binding domain"/>
    <property type="match status" value="1"/>
</dbReference>